<reference evidence="2" key="1">
    <citation type="submission" date="2018-05" db="EMBL/GenBank/DDBJ databases">
        <authorList>
            <person name="Lanie J.A."/>
            <person name="Ng W.-L."/>
            <person name="Kazmierczak K.M."/>
            <person name="Andrzejewski T.M."/>
            <person name="Davidsen T.M."/>
            <person name="Wayne K.J."/>
            <person name="Tettelin H."/>
            <person name="Glass J.I."/>
            <person name="Rusch D."/>
            <person name="Podicherti R."/>
            <person name="Tsui H.-C.T."/>
            <person name="Winkler M.E."/>
        </authorList>
    </citation>
    <scope>NUCLEOTIDE SEQUENCE</scope>
</reference>
<evidence type="ECO:0000313" key="2">
    <source>
        <dbReference type="EMBL" id="SVB99404.1"/>
    </source>
</evidence>
<protein>
    <recommendedName>
        <fullName evidence="3">NADH-Ubiquinone oxidoreductase (complex I) chain 5 N-terminal domain-containing protein</fullName>
    </recommendedName>
</protein>
<feature type="transmembrane region" description="Helical" evidence="1">
    <location>
        <begin position="128"/>
        <end position="146"/>
    </location>
</feature>
<evidence type="ECO:0000256" key="1">
    <source>
        <dbReference type="SAM" id="Phobius"/>
    </source>
</evidence>
<feature type="transmembrane region" description="Helical" evidence="1">
    <location>
        <begin position="28"/>
        <end position="48"/>
    </location>
</feature>
<dbReference type="GO" id="GO:0008137">
    <property type="term" value="F:NADH dehydrogenase (ubiquinone) activity"/>
    <property type="evidence" value="ECO:0007669"/>
    <property type="project" value="InterPro"/>
</dbReference>
<dbReference type="GO" id="GO:0048039">
    <property type="term" value="F:ubiquinone binding"/>
    <property type="evidence" value="ECO:0007669"/>
    <property type="project" value="TreeGrafter"/>
</dbReference>
<dbReference type="PANTHER" id="PTHR43507:SF1">
    <property type="entry name" value="NADH-UBIQUINONE OXIDOREDUCTASE CHAIN 4"/>
    <property type="match status" value="1"/>
</dbReference>
<keyword evidence="1" id="KW-1133">Transmembrane helix</keyword>
<dbReference type="GO" id="GO:0042773">
    <property type="term" value="P:ATP synthesis coupled electron transport"/>
    <property type="evidence" value="ECO:0007669"/>
    <property type="project" value="InterPro"/>
</dbReference>
<keyword evidence="1" id="KW-0812">Transmembrane</keyword>
<accession>A0A382II34</accession>
<gene>
    <name evidence="2" type="ORF">METZ01_LOCUS252258</name>
</gene>
<dbReference type="AlphaFoldDB" id="A0A382II34"/>
<dbReference type="EMBL" id="UINC01067595">
    <property type="protein sequence ID" value="SVB99404.1"/>
    <property type="molecule type" value="Genomic_DNA"/>
</dbReference>
<feature type="transmembrane region" description="Helical" evidence="1">
    <location>
        <begin position="90"/>
        <end position="116"/>
    </location>
</feature>
<dbReference type="InterPro" id="IPR003918">
    <property type="entry name" value="NADH_UbQ_OxRdtase"/>
</dbReference>
<name>A0A382II34_9ZZZZ</name>
<dbReference type="GO" id="GO:0003954">
    <property type="term" value="F:NADH dehydrogenase activity"/>
    <property type="evidence" value="ECO:0007669"/>
    <property type="project" value="TreeGrafter"/>
</dbReference>
<dbReference type="GO" id="GO:0015990">
    <property type="term" value="P:electron transport coupled proton transport"/>
    <property type="evidence" value="ECO:0007669"/>
    <property type="project" value="TreeGrafter"/>
</dbReference>
<feature type="non-terminal residue" evidence="2">
    <location>
        <position position="147"/>
    </location>
</feature>
<organism evidence="2">
    <name type="scientific">marine metagenome</name>
    <dbReference type="NCBI Taxonomy" id="408172"/>
    <lineage>
        <taxon>unclassified sequences</taxon>
        <taxon>metagenomes</taxon>
        <taxon>ecological metagenomes</taxon>
    </lineage>
</organism>
<evidence type="ECO:0008006" key="3">
    <source>
        <dbReference type="Google" id="ProtNLM"/>
    </source>
</evidence>
<sequence>MSPLTIIMGLPLAMAIILALIPRESRSIFRYGALIATFGSLLVAIYVFSKFEDRLDEAKGEVTFIEAAPLETQYGYVFTQRSDWIESLEISYHVGVDGIGVVMVLMAALIAFAAACCAREIQTREKEFYILLLLMSGGILGAFMSLD</sequence>
<dbReference type="PANTHER" id="PTHR43507">
    <property type="entry name" value="NADH-UBIQUINONE OXIDOREDUCTASE CHAIN 4"/>
    <property type="match status" value="1"/>
</dbReference>
<proteinExistence type="predicted"/>
<feature type="transmembrane region" description="Helical" evidence="1">
    <location>
        <begin position="6"/>
        <end position="21"/>
    </location>
</feature>
<keyword evidence="1" id="KW-0472">Membrane</keyword>